<accession>A0ABN3EKJ8</accession>
<sequence>MLRIDDPADGALFVFPGLEVEVDAEVGGPLADCALLTEEHEIADVTAQQHAGGAQDALLGAFG</sequence>
<protein>
    <submittedName>
        <fullName evidence="1">Uncharacterized protein</fullName>
    </submittedName>
</protein>
<dbReference type="Proteomes" id="UP001500305">
    <property type="component" value="Unassembled WGS sequence"/>
</dbReference>
<proteinExistence type="predicted"/>
<gene>
    <name evidence="1" type="ORF">GCM10010430_52270</name>
</gene>
<evidence type="ECO:0000313" key="2">
    <source>
        <dbReference type="Proteomes" id="UP001500305"/>
    </source>
</evidence>
<comment type="caution">
    <text evidence="1">The sequence shown here is derived from an EMBL/GenBank/DDBJ whole genome shotgun (WGS) entry which is preliminary data.</text>
</comment>
<reference evidence="1 2" key="1">
    <citation type="journal article" date="2019" name="Int. J. Syst. Evol. Microbiol.">
        <title>The Global Catalogue of Microorganisms (GCM) 10K type strain sequencing project: providing services to taxonomists for standard genome sequencing and annotation.</title>
        <authorList>
            <consortium name="The Broad Institute Genomics Platform"/>
            <consortium name="The Broad Institute Genome Sequencing Center for Infectious Disease"/>
            <person name="Wu L."/>
            <person name="Ma J."/>
        </authorList>
    </citation>
    <scope>NUCLEOTIDE SEQUENCE [LARGE SCALE GENOMIC DNA]</scope>
    <source>
        <strain evidence="1 2">JCM 7356</strain>
    </source>
</reference>
<evidence type="ECO:0000313" key="1">
    <source>
        <dbReference type="EMBL" id="GAA2261498.1"/>
    </source>
</evidence>
<keyword evidence="2" id="KW-1185">Reference proteome</keyword>
<name>A0ABN3EKJ8_9ACTN</name>
<organism evidence="1 2">
    <name type="scientific">Kitasatospora cystarginea</name>
    <dbReference type="NCBI Taxonomy" id="58350"/>
    <lineage>
        <taxon>Bacteria</taxon>
        <taxon>Bacillati</taxon>
        <taxon>Actinomycetota</taxon>
        <taxon>Actinomycetes</taxon>
        <taxon>Kitasatosporales</taxon>
        <taxon>Streptomycetaceae</taxon>
        <taxon>Kitasatospora</taxon>
    </lineage>
</organism>
<dbReference type="EMBL" id="BAAATR010000026">
    <property type="protein sequence ID" value="GAA2261498.1"/>
    <property type="molecule type" value="Genomic_DNA"/>
</dbReference>